<feature type="compositionally biased region" description="Polar residues" evidence="1">
    <location>
        <begin position="101"/>
        <end position="127"/>
    </location>
</feature>
<evidence type="ECO:0000313" key="3">
    <source>
        <dbReference type="WBParaSite" id="PSAMB.scaffold2101size25404.g16410.t1"/>
    </source>
</evidence>
<protein>
    <submittedName>
        <fullName evidence="3">Uncharacterized protein</fullName>
    </submittedName>
</protein>
<proteinExistence type="predicted"/>
<reference evidence="3" key="1">
    <citation type="submission" date="2022-11" db="UniProtKB">
        <authorList>
            <consortium name="WormBaseParasite"/>
        </authorList>
    </citation>
    <scope>IDENTIFICATION</scope>
</reference>
<dbReference type="WBParaSite" id="PSAMB.scaffold2101size25404.g16410.t1">
    <property type="protein sequence ID" value="PSAMB.scaffold2101size25404.g16410.t1"/>
    <property type="gene ID" value="PSAMB.scaffold2101size25404.g16410"/>
</dbReference>
<dbReference type="Proteomes" id="UP000887566">
    <property type="component" value="Unplaced"/>
</dbReference>
<feature type="compositionally biased region" description="Polar residues" evidence="1">
    <location>
        <begin position="7"/>
        <end position="20"/>
    </location>
</feature>
<sequence>MRRCHSSSELHQSCRPTGAQSPSALPSAPLRPGINEPRTSGQQRVRVVSPSASFGRGRVGGARRDRAQHWFTNASRRLSQRRQVGLHRSAAITLQPPTTPPSHSYNSSTAHNSSTRCHNSSTADSDD</sequence>
<evidence type="ECO:0000313" key="2">
    <source>
        <dbReference type="Proteomes" id="UP000887566"/>
    </source>
</evidence>
<feature type="compositionally biased region" description="Low complexity" evidence="1">
    <location>
        <begin position="21"/>
        <end position="30"/>
    </location>
</feature>
<name>A0A914VKD1_9BILA</name>
<dbReference type="AlphaFoldDB" id="A0A914VKD1"/>
<feature type="region of interest" description="Disordered" evidence="1">
    <location>
        <begin position="1"/>
        <end position="127"/>
    </location>
</feature>
<evidence type="ECO:0000256" key="1">
    <source>
        <dbReference type="SAM" id="MobiDB-lite"/>
    </source>
</evidence>
<accession>A0A914VKD1</accession>
<keyword evidence="2" id="KW-1185">Reference proteome</keyword>
<organism evidence="2 3">
    <name type="scientific">Plectus sambesii</name>
    <dbReference type="NCBI Taxonomy" id="2011161"/>
    <lineage>
        <taxon>Eukaryota</taxon>
        <taxon>Metazoa</taxon>
        <taxon>Ecdysozoa</taxon>
        <taxon>Nematoda</taxon>
        <taxon>Chromadorea</taxon>
        <taxon>Plectida</taxon>
        <taxon>Plectina</taxon>
        <taxon>Plectoidea</taxon>
        <taxon>Plectidae</taxon>
        <taxon>Plectus</taxon>
    </lineage>
</organism>